<dbReference type="SUPFAM" id="SSF63829">
    <property type="entry name" value="Calcium-dependent phosphotriesterase"/>
    <property type="match status" value="1"/>
</dbReference>
<reference evidence="4" key="1">
    <citation type="journal article" date="2008" name="Nature">
        <title>The amphioxus genome and the evolution of the chordate karyotype.</title>
        <authorList>
            <consortium name="US DOE Joint Genome Institute (JGI-PGF)"/>
            <person name="Putnam N.H."/>
            <person name="Butts T."/>
            <person name="Ferrier D.E.K."/>
            <person name="Furlong R.F."/>
            <person name="Hellsten U."/>
            <person name="Kawashima T."/>
            <person name="Robinson-Rechavi M."/>
            <person name="Shoguchi E."/>
            <person name="Terry A."/>
            <person name="Yu J.-K."/>
            <person name="Benito-Gutierrez E.L."/>
            <person name="Dubchak I."/>
            <person name="Garcia-Fernandez J."/>
            <person name="Gibson-Brown J.J."/>
            <person name="Grigoriev I.V."/>
            <person name="Horton A.C."/>
            <person name="de Jong P.J."/>
            <person name="Jurka J."/>
            <person name="Kapitonov V.V."/>
            <person name="Kohara Y."/>
            <person name="Kuroki Y."/>
            <person name="Lindquist E."/>
            <person name="Lucas S."/>
            <person name="Osoegawa K."/>
            <person name="Pennacchio L.A."/>
            <person name="Salamov A.A."/>
            <person name="Satou Y."/>
            <person name="Sauka-Spengler T."/>
            <person name="Schmutz J."/>
            <person name="Shin-I T."/>
            <person name="Toyoda A."/>
            <person name="Bronner-Fraser M."/>
            <person name="Fujiyama A."/>
            <person name="Holland L.Z."/>
            <person name="Holland P.W.H."/>
            <person name="Satoh N."/>
            <person name="Rokhsar D.S."/>
        </authorList>
    </citation>
    <scope>NUCLEOTIDE SEQUENCE [LARGE SCALE GENOMIC DNA]</scope>
    <source>
        <strain evidence="4">S238N-H82</strain>
        <tissue evidence="4">Testes</tissue>
    </source>
</reference>
<protein>
    <recommendedName>
        <fullName evidence="5">SMP-30/Gluconolactonase/LRE-like region domain-containing protein</fullName>
    </recommendedName>
</protein>
<dbReference type="CDD" id="cd05819">
    <property type="entry name" value="NHL"/>
    <property type="match status" value="1"/>
</dbReference>
<evidence type="ECO:0000313" key="4">
    <source>
        <dbReference type="EMBL" id="EEN54093.1"/>
    </source>
</evidence>
<dbReference type="Gene3D" id="2.120.10.30">
    <property type="entry name" value="TolB, C-terminal domain"/>
    <property type="match status" value="1"/>
</dbReference>
<dbReference type="eggNOG" id="KOG2177">
    <property type="taxonomic scope" value="Eukaryota"/>
</dbReference>
<proteinExistence type="predicted"/>
<dbReference type="PANTHER" id="PTHR24104">
    <property type="entry name" value="E3 UBIQUITIN-PROTEIN LIGASE NHLRC1-RELATED"/>
    <property type="match status" value="1"/>
</dbReference>
<evidence type="ECO:0008006" key="5">
    <source>
        <dbReference type="Google" id="ProtNLM"/>
    </source>
</evidence>
<gene>
    <name evidence="4" type="ORF">BRAFLDRAFT_85702</name>
</gene>
<dbReference type="Pfam" id="PF01436">
    <property type="entry name" value="NHL"/>
    <property type="match status" value="1"/>
</dbReference>
<sequence>MAEDCQSDAVPNVARKDFLSDSTTKPGTETVQTLARNPDEDIDLHIPDEQLSIKSDAAAENRQSIDISPGDFDTYAIAYICKDHSTYMKTSLKETKTVATIVASNSSHNDDMNMEGCGASENDSDTSVFIRNDSTAHTETRDPNPMYTRGTMDPPPDDVTPNPMYTQSTMDPSSNEDIPNPMYTQSTMNPSSNEVNPNPMYLQSTTEPSVSPGPTSKSNNSDGNPCSQSSAVTHQQGDEVTFMPANNDGNQCLEPYAVTRQQDGDEEGVIETANIGNSPCLRPYAVKCLKPFRKSTVESASCDATQPYAVRYQEEIANNDSDPYIQPYAVRYQEDDEFPIEVPDCVPAASDSINNDVLTNFSTNDPNIPDLVSDERQHVPNALNRNPMYVPNVQHPAPYGNPTARADRDSGFHRYPWYSWVLQICSHSARCLQQLTAHSSIPTPPAVPNSSQREENDDKMLEPITFGGLASEPGQLYFNHGVAVSADNEIFVADTYNERVQVFSINGTYLRNFTTVVPGGDAILDPHTVAIDVKPGYLWVTGDTMYDTCGYVVQYHKDSGLPIKTFDGRFNPSHEIAIDVRNNQVVLGEGDAVRIYQPNGSLVRSFQVPTDGRIEPIRGITLDREGNVLLVDVHGYVKVYNHSGDKILEFVVSSGRDLSCRGISVDLLGRIIVASTRNNRVDMFTSRGEFVRTVVNMTNPSYIAMGPEGQLVVANSIDSTVTIFPSHVLFP</sequence>
<organism>
    <name type="scientific">Branchiostoma floridae</name>
    <name type="common">Florida lancelet</name>
    <name type="synonym">Amphioxus</name>
    <dbReference type="NCBI Taxonomy" id="7739"/>
    <lineage>
        <taxon>Eukaryota</taxon>
        <taxon>Metazoa</taxon>
        <taxon>Chordata</taxon>
        <taxon>Cephalochordata</taxon>
        <taxon>Leptocardii</taxon>
        <taxon>Amphioxiformes</taxon>
        <taxon>Branchiostomatidae</taxon>
        <taxon>Branchiostoma</taxon>
    </lineage>
</organism>
<evidence type="ECO:0000256" key="3">
    <source>
        <dbReference type="SAM" id="MobiDB-lite"/>
    </source>
</evidence>
<feature type="compositionally biased region" description="Polar residues" evidence="3">
    <location>
        <begin position="20"/>
        <end position="34"/>
    </location>
</feature>
<dbReference type="InterPro" id="IPR050952">
    <property type="entry name" value="TRIM-NHL_E3_ligases"/>
</dbReference>
<keyword evidence="1" id="KW-0677">Repeat</keyword>
<dbReference type="InterPro" id="IPR001258">
    <property type="entry name" value="NHL_repeat"/>
</dbReference>
<dbReference type="PANTHER" id="PTHR24104:SF50">
    <property type="entry name" value="SMP-30_GLUCONOLACTONASE_LRE-LIKE REGION DOMAIN-CONTAINING PROTEIN"/>
    <property type="match status" value="1"/>
</dbReference>
<dbReference type="InParanoid" id="C3Z034"/>
<dbReference type="PROSITE" id="PS51125">
    <property type="entry name" value="NHL"/>
    <property type="match status" value="1"/>
</dbReference>
<dbReference type="InterPro" id="IPR011042">
    <property type="entry name" value="6-blade_b-propeller_TolB-like"/>
</dbReference>
<feature type="region of interest" description="Disordered" evidence="3">
    <location>
        <begin position="133"/>
        <end position="235"/>
    </location>
</feature>
<dbReference type="AlphaFoldDB" id="C3Z034"/>
<dbReference type="EMBL" id="GG666567">
    <property type="protein sequence ID" value="EEN54093.1"/>
    <property type="molecule type" value="Genomic_DNA"/>
</dbReference>
<name>C3Z034_BRAFL</name>
<feature type="compositionally biased region" description="Polar residues" evidence="3">
    <location>
        <begin position="163"/>
        <end position="235"/>
    </location>
</feature>
<evidence type="ECO:0000256" key="2">
    <source>
        <dbReference type="PROSITE-ProRule" id="PRU00504"/>
    </source>
</evidence>
<feature type="region of interest" description="Disordered" evidence="3">
    <location>
        <begin position="1"/>
        <end position="34"/>
    </location>
</feature>
<feature type="repeat" description="NHL" evidence="2">
    <location>
        <begin position="466"/>
        <end position="506"/>
    </location>
</feature>
<evidence type="ECO:0000256" key="1">
    <source>
        <dbReference type="ARBA" id="ARBA00022737"/>
    </source>
</evidence>
<accession>C3Z034</accession>